<name>A0A834HQE2_RHYFE</name>
<dbReference type="EMBL" id="JAACXV010014634">
    <property type="protein sequence ID" value="KAF7265294.1"/>
    <property type="molecule type" value="Genomic_DNA"/>
</dbReference>
<organism evidence="1 2">
    <name type="scientific">Rhynchophorus ferrugineus</name>
    <name type="common">Red palm weevil</name>
    <name type="synonym">Curculio ferrugineus</name>
    <dbReference type="NCBI Taxonomy" id="354439"/>
    <lineage>
        <taxon>Eukaryota</taxon>
        <taxon>Metazoa</taxon>
        <taxon>Ecdysozoa</taxon>
        <taxon>Arthropoda</taxon>
        <taxon>Hexapoda</taxon>
        <taxon>Insecta</taxon>
        <taxon>Pterygota</taxon>
        <taxon>Neoptera</taxon>
        <taxon>Endopterygota</taxon>
        <taxon>Coleoptera</taxon>
        <taxon>Polyphaga</taxon>
        <taxon>Cucujiformia</taxon>
        <taxon>Curculionidae</taxon>
        <taxon>Dryophthorinae</taxon>
        <taxon>Rhynchophorus</taxon>
    </lineage>
</organism>
<dbReference type="AlphaFoldDB" id="A0A834HQE2"/>
<evidence type="ECO:0000313" key="1">
    <source>
        <dbReference type="EMBL" id="KAF7265294.1"/>
    </source>
</evidence>
<dbReference type="OrthoDB" id="6350539at2759"/>
<protein>
    <submittedName>
        <fullName evidence="1">Uncharacterized protein</fullName>
    </submittedName>
</protein>
<reference evidence="1" key="1">
    <citation type="submission" date="2020-08" db="EMBL/GenBank/DDBJ databases">
        <title>Genome sequencing and assembly of the red palm weevil Rhynchophorus ferrugineus.</title>
        <authorList>
            <person name="Dias G.B."/>
            <person name="Bergman C.M."/>
            <person name="Manee M."/>
        </authorList>
    </citation>
    <scope>NUCLEOTIDE SEQUENCE</scope>
    <source>
        <strain evidence="1">AA-2017</strain>
        <tissue evidence="1">Whole larva</tissue>
    </source>
</reference>
<keyword evidence="2" id="KW-1185">Reference proteome</keyword>
<evidence type="ECO:0000313" key="2">
    <source>
        <dbReference type="Proteomes" id="UP000625711"/>
    </source>
</evidence>
<gene>
    <name evidence="1" type="ORF">GWI33_021284</name>
</gene>
<proteinExistence type="predicted"/>
<sequence length="558" mass="63900">MENKQVDKIDAAELVKKTVIKKKPVVRQTLTSYKRMLKANPLLQLEEAGIKVDDLFKSKTSLHSVSGSVSSISKTSSQLEKKNVSNFKRPEIKLQSIKKPSNDILNVKKPIISGNKPHVANKKLINNLNKNKENSRYVQNKLQQINPNKFVVTSKINSFRTTSNTSSNRVKEAKPVQIHQKNTLRRSLSSDNIHKEKNNLLTQSVSNKKLNHTCSQDNLLGIPQNKHKYFSPIMEEKSLRKSFVFKTPSAHERRSVYLYTPKSTPRPTAYLHASTPFLTDKYGLQERLNRWLKSRGKKLSSYQHLNCFGFDNTNKISPTLEQTEENKENIDILTEKYGSYENLNINVPQMENSKSEKHVSNTDLNKISKEALIELQNLVHEDYPTLQCMGWLELIRDRYKQIVEEPEYWECRAVIEQSAGNVGNAVEYYKTAIIQGAEVNNVEKSLDELLKKFSLLNISPNKSEVTKIDKAKERIIKEARNVFKSTIIQFAIQEKRIKKSTLEVPKTPKLIVTPVRRSTRLSRSGYVSTPGVKLCMSLKEVDNIDNIDVSFEKNKALC</sequence>
<dbReference type="Proteomes" id="UP000625711">
    <property type="component" value="Unassembled WGS sequence"/>
</dbReference>
<accession>A0A834HQE2</accession>
<comment type="caution">
    <text evidence="1">The sequence shown here is derived from an EMBL/GenBank/DDBJ whole genome shotgun (WGS) entry which is preliminary data.</text>
</comment>